<keyword evidence="3" id="KW-1185">Reference proteome</keyword>
<dbReference type="InterPro" id="IPR043502">
    <property type="entry name" value="DNA/RNA_pol_sf"/>
</dbReference>
<dbReference type="PROSITE" id="PS50878">
    <property type="entry name" value="RT_POL"/>
    <property type="match status" value="1"/>
</dbReference>
<dbReference type="CDD" id="cd01651">
    <property type="entry name" value="RT_G2_intron"/>
    <property type="match status" value="1"/>
</dbReference>
<protein>
    <submittedName>
        <fullName evidence="2">Retron-type RNA-directed DNA polymerase</fullName>
    </submittedName>
</protein>
<dbReference type="PANTHER" id="PTHR34047">
    <property type="entry name" value="NUCLEAR INTRON MATURASE 1, MITOCHONDRIAL-RELATED"/>
    <property type="match status" value="1"/>
</dbReference>
<keyword evidence="2" id="KW-0548">Nucleotidyltransferase</keyword>
<dbReference type="InterPro" id="IPR002711">
    <property type="entry name" value="HNH"/>
</dbReference>
<dbReference type="InterPro" id="IPR003615">
    <property type="entry name" value="HNH_nuc"/>
</dbReference>
<dbReference type="GO" id="GO:0003964">
    <property type="term" value="F:RNA-directed DNA polymerase activity"/>
    <property type="evidence" value="ECO:0007669"/>
    <property type="project" value="UniProtKB-KW"/>
</dbReference>
<keyword evidence="2" id="KW-0808">Transferase</keyword>
<dbReference type="EMBL" id="JXLP01000015">
    <property type="protein sequence ID" value="KIL77287.1"/>
    <property type="molecule type" value="Genomic_DNA"/>
</dbReference>
<evidence type="ECO:0000313" key="2">
    <source>
        <dbReference type="EMBL" id="KIL77287.1"/>
    </source>
</evidence>
<dbReference type="Proteomes" id="UP000031982">
    <property type="component" value="Unassembled WGS sequence"/>
</dbReference>
<dbReference type="Pfam" id="PF01844">
    <property type="entry name" value="HNH"/>
    <property type="match status" value="1"/>
</dbReference>
<dbReference type="Gene3D" id="1.10.30.50">
    <property type="match status" value="1"/>
</dbReference>
<dbReference type="InterPro" id="IPR030931">
    <property type="entry name" value="Group_II_RT_mat"/>
</dbReference>
<evidence type="ECO:0000313" key="3">
    <source>
        <dbReference type="Proteomes" id="UP000031982"/>
    </source>
</evidence>
<dbReference type="InterPro" id="IPR000477">
    <property type="entry name" value="RT_dom"/>
</dbReference>
<accession>A0ABR5ARA2</accession>
<keyword evidence="2" id="KW-0695">RNA-directed DNA polymerase</keyword>
<feature type="domain" description="Reverse transcriptase" evidence="1">
    <location>
        <begin position="90"/>
        <end position="355"/>
    </location>
</feature>
<dbReference type="CDD" id="cd00085">
    <property type="entry name" value="HNHc"/>
    <property type="match status" value="1"/>
</dbReference>
<dbReference type="InterPro" id="IPR051083">
    <property type="entry name" value="GrpII_Intron_Splice-Mob/Def"/>
</dbReference>
<sequence length="626" mass="72898">MTENHAKPKKLKRQKLRNNEYYNTQDMFDKLYQLSSEGKTFSKLYELVVHPANVKLAFRNIKKNKGSKSAGVNHHTIFAIGLRSPDTLVQYVKNRLEDYKPHRVKRKEIPKPSGDIRPLGIPTIEDRLIQQCLLQVLEPICEARFHKHSYGFRPHRSQIHAYSRAVTLANKNKLHYVVDVDIKGFFDNVDHGKLLKQLWTIGIRDKRILSIISKLLKAEIKGIGKPAKETPQGGIISPLLSNVVLNEFDWWISNQWETFKTRKDHTKMRVIGGKQRFDQTVKYATLKRYTKLKEMFIVRYADDFKIFCRNHKTAFIVFEAVKKWLSERLGLEISHEKSRVVNLRKNYSEFLGFKFKVVQKGKKRVVKSHMSDNSRRKVIEKIKAKAESIRRNQSKAEVTKFNSTILGIRNYYRYATHTAKDFSEISYSVKRILYNKLKKVKSNKGCITPFFQKAYKDYLNKKKIFACGMILFPIDGVKHKSPLNFTQEKNSYTADGRVLVHNSQEAVPSFMVHYLMENPIRSESMEYNDNRLSKYIAQLGKCAITSRALVIGEMELHHKKPRKMGGKDTYQNLIFVCKEVHKLIHAVNERTISKYLNILKLNEEQLSKVNTLRKKVGNCVIDNVAS</sequence>
<evidence type="ECO:0000259" key="1">
    <source>
        <dbReference type="PROSITE" id="PS50878"/>
    </source>
</evidence>
<dbReference type="SMART" id="SM00507">
    <property type="entry name" value="HNHc"/>
    <property type="match status" value="1"/>
</dbReference>
<reference evidence="2 3" key="1">
    <citation type="submission" date="2015-01" db="EMBL/GenBank/DDBJ databases">
        <title>Genome Assembly of Bacillus badius MTCC 1458.</title>
        <authorList>
            <person name="Verma A."/>
            <person name="Khatri I."/>
            <person name="Mual P."/>
            <person name="Subramanian S."/>
            <person name="Krishnamurthi S."/>
        </authorList>
    </citation>
    <scope>NUCLEOTIDE SEQUENCE [LARGE SCALE GENOMIC DNA]</scope>
    <source>
        <strain evidence="2 3">MTCC 1458</strain>
    </source>
</reference>
<dbReference type="NCBIfam" id="TIGR04416">
    <property type="entry name" value="group_II_RT_mat"/>
    <property type="match status" value="1"/>
</dbReference>
<dbReference type="Pfam" id="PF00078">
    <property type="entry name" value="RVT_1"/>
    <property type="match status" value="1"/>
</dbReference>
<comment type="caution">
    <text evidence="2">The sequence shown here is derived from an EMBL/GenBank/DDBJ whole genome shotgun (WGS) entry which is preliminary data.</text>
</comment>
<proteinExistence type="predicted"/>
<gene>
    <name evidence="2" type="ORF">SD77_1530</name>
</gene>
<dbReference type="PANTHER" id="PTHR34047:SF8">
    <property type="entry name" value="PROTEIN YKFC"/>
    <property type="match status" value="1"/>
</dbReference>
<organism evidence="2 3">
    <name type="scientific">Bacillus badius</name>
    <dbReference type="NCBI Taxonomy" id="1455"/>
    <lineage>
        <taxon>Bacteria</taxon>
        <taxon>Bacillati</taxon>
        <taxon>Bacillota</taxon>
        <taxon>Bacilli</taxon>
        <taxon>Bacillales</taxon>
        <taxon>Bacillaceae</taxon>
        <taxon>Pseudobacillus</taxon>
    </lineage>
</organism>
<dbReference type="SUPFAM" id="SSF56672">
    <property type="entry name" value="DNA/RNA polymerases"/>
    <property type="match status" value="1"/>
</dbReference>
<dbReference type="RefSeq" id="WP_041114189.1">
    <property type="nucleotide sequence ID" value="NZ_JARTHD010000050.1"/>
</dbReference>
<name>A0ABR5ARA2_BACBA</name>